<reference evidence="2 3" key="1">
    <citation type="submission" date="2017-10" db="EMBL/GenBank/DDBJ databases">
        <title>Sequencing the genomes of 1000 actinobacteria strains.</title>
        <authorList>
            <person name="Klenk H.-P."/>
        </authorList>
    </citation>
    <scope>NUCLEOTIDE SEQUENCE [LARGE SCALE GENOMIC DNA]</scope>
    <source>
        <strain evidence="2 3">DSM 18966</strain>
    </source>
</reference>
<protein>
    <submittedName>
        <fullName evidence="2">Pyruvyl transferase</fullName>
    </submittedName>
</protein>
<evidence type="ECO:0000313" key="2">
    <source>
        <dbReference type="EMBL" id="PFG33180.1"/>
    </source>
</evidence>
<dbReference type="RefSeq" id="WP_098454425.1">
    <property type="nucleotide sequence ID" value="NZ_PDJG01000001.1"/>
</dbReference>
<dbReference type="AlphaFoldDB" id="A0A2A9E4R2"/>
<dbReference type="Pfam" id="PF04230">
    <property type="entry name" value="PS_pyruv_trans"/>
    <property type="match status" value="1"/>
</dbReference>
<feature type="domain" description="Polysaccharide pyruvyl transferase" evidence="1">
    <location>
        <begin position="104"/>
        <end position="216"/>
    </location>
</feature>
<keyword evidence="2" id="KW-0808">Transferase</keyword>
<dbReference type="Proteomes" id="UP000225548">
    <property type="component" value="Unassembled WGS sequence"/>
</dbReference>
<dbReference type="InterPro" id="IPR007345">
    <property type="entry name" value="Polysacch_pyruvyl_Trfase"/>
</dbReference>
<proteinExistence type="predicted"/>
<organism evidence="2 3">
    <name type="scientific">Sanguibacter antarcticus</name>
    <dbReference type="NCBI Taxonomy" id="372484"/>
    <lineage>
        <taxon>Bacteria</taxon>
        <taxon>Bacillati</taxon>
        <taxon>Actinomycetota</taxon>
        <taxon>Actinomycetes</taxon>
        <taxon>Micrococcales</taxon>
        <taxon>Sanguibacteraceae</taxon>
        <taxon>Sanguibacter</taxon>
    </lineage>
</organism>
<comment type="caution">
    <text evidence="2">The sequence shown here is derived from an EMBL/GenBank/DDBJ whole genome shotgun (WGS) entry which is preliminary data.</text>
</comment>
<gene>
    <name evidence="2" type="ORF">ATL42_1040</name>
</gene>
<dbReference type="EMBL" id="PDJG01000001">
    <property type="protein sequence ID" value="PFG33180.1"/>
    <property type="molecule type" value="Genomic_DNA"/>
</dbReference>
<sequence>MRPVKLVHWNPRETRTGGSLGRLTATGPRKDNFGDLLGPYVVEKVVRTTRGLTSYPVPRRLPPGRSPRTGHLLTIGSVMHFARTGDTVWGTGVNGKIAPDVYRFTSLDVRAVRGLHTQKFLTERGIDVPDVYGDPALLLPHLDPRVTAWAADKRHTLAVIPNLNEVDDWKDHPAFVDPRGPLDHVIERLARSERVVSSSLHGLVISEALDIPVALVRSRAEPSFKYDDYFSGTGRTDVHTFDDLDTALAARTVPAEMSWDPAPLLEAFPWDLWPARTARTAQATA</sequence>
<evidence type="ECO:0000259" key="1">
    <source>
        <dbReference type="Pfam" id="PF04230"/>
    </source>
</evidence>
<evidence type="ECO:0000313" key="3">
    <source>
        <dbReference type="Proteomes" id="UP000225548"/>
    </source>
</evidence>
<name>A0A2A9E4R2_9MICO</name>
<keyword evidence="3" id="KW-1185">Reference proteome</keyword>
<dbReference type="GO" id="GO:0016740">
    <property type="term" value="F:transferase activity"/>
    <property type="evidence" value="ECO:0007669"/>
    <property type="project" value="UniProtKB-KW"/>
</dbReference>
<accession>A0A2A9E4R2</accession>
<dbReference type="OrthoDB" id="9803627at2"/>